<dbReference type="CDD" id="cd03228">
    <property type="entry name" value="ABCC_MRP_Like"/>
    <property type="match status" value="1"/>
</dbReference>
<dbReference type="InterPro" id="IPR011527">
    <property type="entry name" value="ABC1_TM_dom"/>
</dbReference>
<dbReference type="OrthoDB" id="9802264at2"/>
<dbReference type="SUPFAM" id="SSF52540">
    <property type="entry name" value="P-loop containing nucleoside triphosphate hydrolases"/>
    <property type="match status" value="1"/>
</dbReference>
<dbReference type="GO" id="GO:0005886">
    <property type="term" value="C:plasma membrane"/>
    <property type="evidence" value="ECO:0007669"/>
    <property type="project" value="UniProtKB-SubCell"/>
</dbReference>
<dbReference type="RefSeq" id="WP_071314729.1">
    <property type="nucleotide sequence ID" value="NZ_MLQQ01000054.1"/>
</dbReference>
<evidence type="ECO:0000256" key="2">
    <source>
        <dbReference type="ARBA" id="ARBA00022692"/>
    </source>
</evidence>
<evidence type="ECO:0000256" key="7">
    <source>
        <dbReference type="SAM" id="Phobius"/>
    </source>
</evidence>
<dbReference type="InterPro" id="IPR017871">
    <property type="entry name" value="ABC_transporter-like_CS"/>
</dbReference>
<dbReference type="PANTHER" id="PTHR43394:SF1">
    <property type="entry name" value="ATP-BINDING CASSETTE SUB-FAMILY B MEMBER 10, MITOCHONDRIAL"/>
    <property type="match status" value="1"/>
</dbReference>
<keyword evidence="4" id="KW-0067">ATP-binding</keyword>
<feature type="transmembrane region" description="Helical" evidence="7">
    <location>
        <begin position="160"/>
        <end position="181"/>
    </location>
</feature>
<feature type="transmembrane region" description="Helical" evidence="7">
    <location>
        <begin position="50"/>
        <end position="68"/>
    </location>
</feature>
<feature type="transmembrane region" description="Helical" evidence="7">
    <location>
        <begin position="133"/>
        <end position="154"/>
    </location>
</feature>
<feature type="domain" description="ABC transmembrane type-1" evidence="9">
    <location>
        <begin position="20"/>
        <end position="302"/>
    </location>
</feature>
<keyword evidence="11" id="KW-1185">Reference proteome</keyword>
<evidence type="ECO:0000256" key="3">
    <source>
        <dbReference type="ARBA" id="ARBA00022741"/>
    </source>
</evidence>
<dbReference type="Gene3D" id="3.40.50.300">
    <property type="entry name" value="P-loop containing nucleotide triphosphate hydrolases"/>
    <property type="match status" value="1"/>
</dbReference>
<sequence>MKELIQLVKVMLVEKKLIMLSILLGFIAAISSVGLLGSGGYLISQAALHPPLYTLTVTIILVRFFGLTRAASRYAERYFSHKATFSILGRLRVYFYDKIEPLAPALFSSYRSGDLLSRVVADVEKLQFFFLRVFYPPLVMVVVFITTGIIIYTFSVAMAVVLWIGFLIVGVALPTIFTYFTENIGSNLRQKRSQLSVEITEYLFGFTDLRTNLRLSEKKNTIEKVSDELINEQEKDGVVSGSGESVSLTLAYLTAWVVLVIGVIYVDRGTLDGVFLAMLVLVTLTVFESATPMAAIPGHMEESKVASRRLFQITKQEEKPPKKAEVSPRIPTDQPLKVKFQNVSFTYPNAWRKALKNVSFQVNEKRKIAIVGASGSGKSSLFNLLLKFYEGYEGEISLGNHCLHEFREEEARSLFSVVSQENHFFNDTVRANLLLAKPEATDDELLNVLSNVSLSQLSLDDVLIEKGLSLSGGERQRLAIARMILKDAPIVLLDEPTTGLDSITEKEVQSVLWPHLEQKTVILITHRLVGLEKMDDIIVLDKGEVCEQGSYDELIEQKGPFYDLKRLELEKVM</sequence>
<dbReference type="PROSITE" id="PS50929">
    <property type="entry name" value="ABC_TM1F"/>
    <property type="match status" value="1"/>
</dbReference>
<gene>
    <name evidence="10" type="ORF">BKP35_17790</name>
</gene>
<dbReference type="AlphaFoldDB" id="A0A1S2L7N4"/>
<evidence type="ECO:0000259" key="9">
    <source>
        <dbReference type="PROSITE" id="PS50929"/>
    </source>
</evidence>
<evidence type="ECO:0000256" key="1">
    <source>
        <dbReference type="ARBA" id="ARBA00004651"/>
    </source>
</evidence>
<feature type="transmembrane region" description="Helical" evidence="7">
    <location>
        <begin position="273"/>
        <end position="296"/>
    </location>
</feature>
<dbReference type="SMART" id="SM00382">
    <property type="entry name" value="AAA"/>
    <property type="match status" value="1"/>
</dbReference>
<dbReference type="GO" id="GO:0005524">
    <property type="term" value="F:ATP binding"/>
    <property type="evidence" value="ECO:0007669"/>
    <property type="project" value="UniProtKB-KW"/>
</dbReference>
<dbReference type="InterPro" id="IPR003439">
    <property type="entry name" value="ABC_transporter-like_ATP-bd"/>
</dbReference>
<proteinExistence type="predicted"/>
<dbReference type="Proteomes" id="UP000180098">
    <property type="component" value="Unassembled WGS sequence"/>
</dbReference>
<dbReference type="InterPro" id="IPR027417">
    <property type="entry name" value="P-loop_NTPase"/>
</dbReference>
<evidence type="ECO:0000256" key="6">
    <source>
        <dbReference type="ARBA" id="ARBA00023136"/>
    </source>
</evidence>
<feature type="domain" description="ABC transporter" evidence="8">
    <location>
        <begin position="338"/>
        <end position="567"/>
    </location>
</feature>
<keyword evidence="5 7" id="KW-1133">Transmembrane helix</keyword>
<dbReference type="GO" id="GO:0015421">
    <property type="term" value="F:ABC-type oligopeptide transporter activity"/>
    <property type="evidence" value="ECO:0007669"/>
    <property type="project" value="TreeGrafter"/>
</dbReference>
<dbReference type="InterPro" id="IPR039421">
    <property type="entry name" value="Type_1_exporter"/>
</dbReference>
<reference evidence="10 11" key="1">
    <citation type="submission" date="2016-10" db="EMBL/GenBank/DDBJ databases">
        <title>Draft genome sequences of four alkaliphilic bacteria belonging to the Anaerobacillus genus.</title>
        <authorList>
            <person name="Bassil N.M."/>
            <person name="Lloyd J.R."/>
        </authorList>
    </citation>
    <scope>NUCLEOTIDE SEQUENCE [LARGE SCALE GENOMIC DNA]</scope>
    <source>
        <strain evidence="10 11">DSM 15340</strain>
    </source>
</reference>
<organism evidence="10 11">
    <name type="scientific">Anaerobacillus arseniciselenatis</name>
    <dbReference type="NCBI Taxonomy" id="85682"/>
    <lineage>
        <taxon>Bacteria</taxon>
        <taxon>Bacillati</taxon>
        <taxon>Bacillota</taxon>
        <taxon>Bacilli</taxon>
        <taxon>Bacillales</taxon>
        <taxon>Bacillaceae</taxon>
        <taxon>Anaerobacillus</taxon>
    </lineage>
</organism>
<evidence type="ECO:0000256" key="5">
    <source>
        <dbReference type="ARBA" id="ARBA00022989"/>
    </source>
</evidence>
<dbReference type="PROSITE" id="PS50893">
    <property type="entry name" value="ABC_TRANSPORTER_2"/>
    <property type="match status" value="1"/>
</dbReference>
<dbReference type="GO" id="GO:0016887">
    <property type="term" value="F:ATP hydrolysis activity"/>
    <property type="evidence" value="ECO:0007669"/>
    <property type="project" value="InterPro"/>
</dbReference>
<keyword evidence="6 7" id="KW-0472">Membrane</keyword>
<accession>A0A1S2L7N4</accession>
<dbReference type="GO" id="GO:0045454">
    <property type="term" value="P:cell redox homeostasis"/>
    <property type="evidence" value="ECO:0007669"/>
    <property type="project" value="InterPro"/>
</dbReference>
<dbReference type="Gene3D" id="1.20.1560.10">
    <property type="entry name" value="ABC transporter type 1, transmembrane domain"/>
    <property type="match status" value="1"/>
</dbReference>
<dbReference type="CDD" id="cd18585">
    <property type="entry name" value="ABC_6TM_CydC"/>
    <property type="match status" value="1"/>
</dbReference>
<keyword evidence="2 7" id="KW-0812">Transmembrane</keyword>
<dbReference type="InterPro" id="IPR003593">
    <property type="entry name" value="AAA+_ATPase"/>
</dbReference>
<feature type="transmembrane region" description="Helical" evidence="7">
    <location>
        <begin position="20"/>
        <end position="44"/>
    </location>
</feature>
<dbReference type="PROSITE" id="PS00211">
    <property type="entry name" value="ABC_TRANSPORTER_1"/>
    <property type="match status" value="1"/>
</dbReference>
<dbReference type="EMBL" id="MLQQ01000054">
    <property type="protein sequence ID" value="OIJ08310.1"/>
    <property type="molecule type" value="Genomic_DNA"/>
</dbReference>
<dbReference type="GO" id="GO:0034775">
    <property type="term" value="P:glutathione transmembrane transport"/>
    <property type="evidence" value="ECO:0007669"/>
    <property type="project" value="InterPro"/>
</dbReference>
<dbReference type="NCBIfam" id="TIGR02868">
    <property type="entry name" value="CydC"/>
    <property type="match status" value="1"/>
</dbReference>
<evidence type="ECO:0000313" key="10">
    <source>
        <dbReference type="EMBL" id="OIJ08310.1"/>
    </source>
</evidence>
<dbReference type="InterPro" id="IPR036640">
    <property type="entry name" value="ABC1_TM_sf"/>
</dbReference>
<dbReference type="PANTHER" id="PTHR43394">
    <property type="entry name" value="ATP-DEPENDENT PERMEASE MDL1, MITOCHONDRIAL"/>
    <property type="match status" value="1"/>
</dbReference>
<comment type="caution">
    <text evidence="10">The sequence shown here is derived from an EMBL/GenBank/DDBJ whole genome shotgun (WGS) entry which is preliminary data.</text>
</comment>
<keyword evidence="3" id="KW-0547">Nucleotide-binding</keyword>
<feature type="transmembrane region" description="Helical" evidence="7">
    <location>
        <begin position="250"/>
        <end position="267"/>
    </location>
</feature>
<dbReference type="InterPro" id="IPR014223">
    <property type="entry name" value="ABC_CydC/D"/>
</dbReference>
<name>A0A1S2L7N4_9BACI</name>
<protein>
    <submittedName>
        <fullName evidence="10">Thiol reductant ABC exporter subunit CydC</fullName>
    </submittedName>
</protein>
<evidence type="ECO:0000256" key="4">
    <source>
        <dbReference type="ARBA" id="ARBA00022840"/>
    </source>
</evidence>
<evidence type="ECO:0000313" key="11">
    <source>
        <dbReference type="Proteomes" id="UP000180098"/>
    </source>
</evidence>
<dbReference type="Pfam" id="PF00005">
    <property type="entry name" value="ABC_tran"/>
    <property type="match status" value="1"/>
</dbReference>
<evidence type="ECO:0000259" key="8">
    <source>
        <dbReference type="PROSITE" id="PS50893"/>
    </source>
</evidence>
<dbReference type="SUPFAM" id="SSF90123">
    <property type="entry name" value="ABC transporter transmembrane region"/>
    <property type="match status" value="1"/>
</dbReference>
<dbReference type="Pfam" id="PF00664">
    <property type="entry name" value="ABC_membrane"/>
    <property type="match status" value="1"/>
</dbReference>
<comment type="subcellular location">
    <subcellularLocation>
        <location evidence="1">Cell membrane</location>
        <topology evidence="1">Multi-pass membrane protein</topology>
    </subcellularLocation>
</comment>